<dbReference type="Gene3D" id="2.90.10.10">
    <property type="entry name" value="Bulb-type lectin domain"/>
    <property type="match status" value="2"/>
</dbReference>
<organism evidence="2 3">
    <name type="scientific">Vanilla planifolia</name>
    <name type="common">Vanilla</name>
    <dbReference type="NCBI Taxonomy" id="51239"/>
    <lineage>
        <taxon>Eukaryota</taxon>
        <taxon>Viridiplantae</taxon>
        <taxon>Streptophyta</taxon>
        <taxon>Embryophyta</taxon>
        <taxon>Tracheophyta</taxon>
        <taxon>Spermatophyta</taxon>
        <taxon>Magnoliopsida</taxon>
        <taxon>Liliopsida</taxon>
        <taxon>Asparagales</taxon>
        <taxon>Orchidaceae</taxon>
        <taxon>Vanilloideae</taxon>
        <taxon>Vanilleae</taxon>
        <taxon>Vanilla</taxon>
    </lineage>
</organism>
<dbReference type="GO" id="GO:0051707">
    <property type="term" value="P:response to other organism"/>
    <property type="evidence" value="ECO:0007669"/>
    <property type="project" value="UniProtKB-ARBA"/>
</dbReference>
<name>A0A835Q428_VANPL</name>
<dbReference type="OrthoDB" id="10064100at2759"/>
<feature type="domain" description="Bulb-type lectin" evidence="1">
    <location>
        <begin position="196"/>
        <end position="314"/>
    </location>
</feature>
<evidence type="ECO:0000313" key="3">
    <source>
        <dbReference type="Proteomes" id="UP000636800"/>
    </source>
</evidence>
<dbReference type="SUPFAM" id="SSF51110">
    <property type="entry name" value="alpha-D-mannose-specific plant lectins"/>
    <property type="match status" value="2"/>
</dbReference>
<accession>A0A835Q428</accession>
<sequence length="335" mass="36978">MALQRWISAPGNNKKKDSLAQGIQQHQYTSHLNKATHEIPNIRKKHVCSSTYLPPLLSSSSSLLLLLFLPHSHLASADHVLYTDEVLLPSQNLTNGPHVLSIQPHCRLVLSTAGATIWATNATSNSGDCYLAVTQKGELVLRRAFHYAVWSSGAKATKKGKYALVLDAEGRIAVYGHRRWSTSNPKSLGSPDEKAEEAASAEYVIHSGHKMAAGEKLRYREYELAFSKCNLVINDTRTGRWLWQTNTKEPKPPPPAKCFVELESSGELSVKSGNHRLWSSNKRTDSGRHIAVLRFDGRLAVYGPLVWANVRLDDSTAPDAVREAGAAFVPANARW</sequence>
<dbReference type="Proteomes" id="UP000636800">
    <property type="component" value="Chromosome 10"/>
</dbReference>
<gene>
    <name evidence="2" type="ORF">HPP92_019855</name>
</gene>
<evidence type="ECO:0000259" key="1">
    <source>
        <dbReference type="PROSITE" id="PS50927"/>
    </source>
</evidence>
<dbReference type="InterPro" id="IPR036426">
    <property type="entry name" value="Bulb-type_lectin_dom_sf"/>
</dbReference>
<dbReference type="AlphaFoldDB" id="A0A835Q428"/>
<dbReference type="SMART" id="SM00108">
    <property type="entry name" value="B_lectin"/>
    <property type="match status" value="2"/>
</dbReference>
<feature type="domain" description="Bulb-type lectin" evidence="1">
    <location>
        <begin position="78"/>
        <end position="187"/>
    </location>
</feature>
<evidence type="ECO:0000313" key="2">
    <source>
        <dbReference type="EMBL" id="KAG0463786.1"/>
    </source>
</evidence>
<protein>
    <recommendedName>
        <fullName evidence="1">Bulb-type lectin domain-containing protein</fullName>
    </recommendedName>
</protein>
<dbReference type="InterPro" id="IPR001480">
    <property type="entry name" value="Bulb-type_lectin_dom"/>
</dbReference>
<reference evidence="2 3" key="1">
    <citation type="journal article" date="2020" name="Nat. Food">
        <title>A phased Vanilla planifolia genome enables genetic improvement of flavour and production.</title>
        <authorList>
            <person name="Hasing T."/>
            <person name="Tang H."/>
            <person name="Brym M."/>
            <person name="Khazi F."/>
            <person name="Huang T."/>
            <person name="Chambers A.H."/>
        </authorList>
    </citation>
    <scope>NUCLEOTIDE SEQUENCE [LARGE SCALE GENOMIC DNA]</scope>
    <source>
        <tissue evidence="2">Leaf</tissue>
    </source>
</reference>
<proteinExistence type="predicted"/>
<keyword evidence="3" id="KW-1185">Reference proteome</keyword>
<comment type="caution">
    <text evidence="2">The sequence shown here is derived from an EMBL/GenBank/DDBJ whole genome shotgun (WGS) entry which is preliminary data.</text>
</comment>
<dbReference type="EMBL" id="JADCNL010000010">
    <property type="protein sequence ID" value="KAG0463786.1"/>
    <property type="molecule type" value="Genomic_DNA"/>
</dbReference>
<dbReference type="PROSITE" id="PS50927">
    <property type="entry name" value="BULB_LECTIN"/>
    <property type="match status" value="2"/>
</dbReference>